<gene>
    <name evidence="2" type="ordered locus">Slip_0274</name>
</gene>
<dbReference type="KEGG" id="slp:Slip_0274"/>
<dbReference type="InterPro" id="IPR021778">
    <property type="entry name" value="Se/S_carrier-like"/>
</dbReference>
<evidence type="ECO:0000313" key="3">
    <source>
        <dbReference type="Proteomes" id="UP000000378"/>
    </source>
</evidence>
<dbReference type="OrthoDB" id="1822732at2"/>
<feature type="domain" description="Putative Se/S carrier protein-like" evidence="1">
    <location>
        <begin position="6"/>
        <end position="72"/>
    </location>
</feature>
<proteinExistence type="predicted"/>
<protein>
    <recommendedName>
        <fullName evidence="1">Putative Se/S carrier protein-like domain-containing protein</fullName>
    </recommendedName>
</protein>
<dbReference type="STRING" id="643648.Slip_0274"/>
<dbReference type="Proteomes" id="UP000000378">
    <property type="component" value="Chromosome"/>
</dbReference>
<reference evidence="2 3" key="2">
    <citation type="journal article" date="2010" name="Stand. Genomic Sci.">
        <title>Complete genome sequence of Syntrophothermus lipocalidus type strain (TGB-C1).</title>
        <authorList>
            <person name="Djao O.D."/>
            <person name="Zhang X."/>
            <person name="Lucas S."/>
            <person name="Lapidus A."/>
            <person name="Del Rio T.G."/>
            <person name="Nolan M."/>
            <person name="Tice H."/>
            <person name="Cheng J.F."/>
            <person name="Han C."/>
            <person name="Tapia R."/>
            <person name="Goodwin L."/>
            <person name="Pitluck S."/>
            <person name="Liolios K."/>
            <person name="Ivanova N."/>
            <person name="Mavromatis K."/>
            <person name="Mikhailova N."/>
            <person name="Ovchinnikova G."/>
            <person name="Pati A."/>
            <person name="Brambilla E."/>
            <person name="Chen A."/>
            <person name="Palaniappan K."/>
            <person name="Land M."/>
            <person name="Hauser L."/>
            <person name="Chang Y.J."/>
            <person name="Jeffries C.D."/>
            <person name="Rohde M."/>
            <person name="Sikorski J."/>
            <person name="Spring S."/>
            <person name="Goker M."/>
            <person name="Detter J.C."/>
            <person name="Woyke T."/>
            <person name="Bristow J."/>
            <person name="Eisen J.A."/>
            <person name="Markowitz V."/>
            <person name="Hugenholtz P."/>
            <person name="Kyrpides N.C."/>
            <person name="Klenk H.P."/>
        </authorList>
    </citation>
    <scope>NUCLEOTIDE SEQUENCE [LARGE SCALE GENOMIC DNA]</scope>
    <source>
        <strain evidence="3">DSM 12680 / TGB-C1</strain>
    </source>
</reference>
<evidence type="ECO:0000259" key="1">
    <source>
        <dbReference type="Pfam" id="PF11823"/>
    </source>
</evidence>
<evidence type="ECO:0000313" key="2">
    <source>
        <dbReference type="EMBL" id="ADI01061.1"/>
    </source>
</evidence>
<reference evidence="3" key="1">
    <citation type="journal article" date="2010" name="Stand. Genomic Sci.">
        <title>Complete genome sequence of Syntrophothermus lipocalidus type strain (TGB-C1T).</title>
        <authorList>
            <consortium name="US DOE Joint Genome Institute (JGI-PGF)"/>
            <person name="Djao O."/>
            <person name="Zhang X."/>
            <person name="Lucas S."/>
            <person name="Lapidus A."/>
            <person name="Glavina Del Rio T."/>
            <person name="Nolan M."/>
            <person name="Tice H."/>
            <person name="Cheng J."/>
            <person name="Han C."/>
            <person name="Tapia R."/>
            <person name="Goodwin L."/>
            <person name="Pitluck S."/>
            <person name="Liolios K."/>
            <person name="Ivanova N."/>
            <person name="Mavromatis K."/>
            <person name="Mikhailova N."/>
            <person name="Ovchinnikova G."/>
            <person name="Pati A."/>
            <person name="Brambilla E."/>
            <person name="Chen A."/>
            <person name="Palaniappan K."/>
            <person name="Land M."/>
            <person name="Hauser L."/>
            <person name="Chang Y."/>
            <person name="Jeffries C."/>
            <person name="Rohde M."/>
            <person name="Sikorski J."/>
            <person name="Spring S."/>
            <person name="Goker M."/>
            <person name="Detter J."/>
            <person name="Woyke T."/>
            <person name="Bristow J."/>
            <person name="Eisen J."/>
            <person name="Markowitz V."/>
            <person name="Hugenholtz P."/>
            <person name="Kyrpides N."/>
            <person name="Klenk H."/>
        </authorList>
    </citation>
    <scope>NUCLEOTIDE SEQUENCE [LARGE SCALE GENOMIC DNA]</scope>
    <source>
        <strain evidence="3">DSM 12680 / TGB-C1</strain>
    </source>
</reference>
<dbReference type="EMBL" id="CP002048">
    <property type="protein sequence ID" value="ADI01061.1"/>
    <property type="molecule type" value="Genomic_DNA"/>
</dbReference>
<keyword evidence="3" id="KW-1185">Reference proteome</keyword>
<organism evidence="2 3">
    <name type="scientific">Syntrophothermus lipocalidus (strain DSM 12680 / TGB-C1)</name>
    <dbReference type="NCBI Taxonomy" id="643648"/>
    <lineage>
        <taxon>Bacteria</taxon>
        <taxon>Bacillati</taxon>
        <taxon>Bacillota</taxon>
        <taxon>Clostridia</taxon>
        <taxon>Eubacteriales</taxon>
        <taxon>Syntrophomonadaceae</taxon>
        <taxon>Syntrophothermus</taxon>
    </lineage>
</organism>
<dbReference type="Pfam" id="PF11823">
    <property type="entry name" value="Se_S_carrier"/>
    <property type="match status" value="1"/>
</dbReference>
<dbReference type="HOGENOM" id="CLU_167443_1_1_9"/>
<name>D7CJU7_SYNLT</name>
<accession>D7CJU7</accession>
<sequence length="85" mass="9521">MEEVDWYVLFPNHHEGLRLYRKLQVHGISCTIAPTPRAVSCCCGISLVVPAEAVDEVKAVAETVQVKVEGIVPVAKRKQWKYRSS</sequence>
<dbReference type="RefSeq" id="WP_013174463.1">
    <property type="nucleotide sequence ID" value="NC_014220.1"/>
</dbReference>
<dbReference type="AlphaFoldDB" id="D7CJU7"/>